<accession>A0ABZ3H7Y8</accession>
<protein>
    <submittedName>
        <fullName evidence="3">Type IV pilin</fullName>
    </submittedName>
</protein>
<dbReference type="PANTHER" id="PTHR38138:SF1">
    <property type="entry name" value="ARCHAEAL TYPE IV PILIN N-TERMINAL DOMAIN-CONTAINING PROTEIN"/>
    <property type="match status" value="1"/>
</dbReference>
<dbReference type="EMBL" id="CP087714">
    <property type="protein sequence ID" value="XAT64729.1"/>
    <property type="molecule type" value="Genomic_DNA"/>
</dbReference>
<dbReference type="GeneID" id="90449021"/>
<feature type="transmembrane region" description="Helical" evidence="1">
    <location>
        <begin position="12"/>
        <end position="37"/>
    </location>
</feature>
<keyword evidence="4" id="KW-1185">Reference proteome</keyword>
<feature type="domain" description="Archaeal Type IV pilin N-terminal" evidence="2">
    <location>
        <begin position="8"/>
        <end position="86"/>
    </location>
</feature>
<dbReference type="Proteomes" id="UP001492541">
    <property type="component" value="Chromosome"/>
</dbReference>
<evidence type="ECO:0000256" key="1">
    <source>
        <dbReference type="SAM" id="Phobius"/>
    </source>
</evidence>
<evidence type="ECO:0000313" key="3">
    <source>
        <dbReference type="EMBL" id="XAT64729.1"/>
    </source>
</evidence>
<sequence length="153" mass="16235">MKLFRDEKGVSPVIGVILMVAITVILAAVIASFVFGLGSKAPKSAPQAQLVVVKAVNGSAKDYVLIDHQGGESIYLPDIKVVISNSSASKVITPSKGDVSINVTEDDYFEVGERLNITFNKDLANEGDTINVKLIHAPSNQPILSADVKVRSS</sequence>
<dbReference type="PANTHER" id="PTHR38138">
    <property type="entry name" value="VNG6441H"/>
    <property type="match status" value="1"/>
</dbReference>
<gene>
    <name evidence="3" type="ORF">LPQ35_05005</name>
</gene>
<keyword evidence="1" id="KW-0812">Transmembrane</keyword>
<dbReference type="NCBIfam" id="TIGR02537">
    <property type="entry name" value="arch_flag_Nterm"/>
    <property type="match status" value="1"/>
</dbReference>
<evidence type="ECO:0000313" key="4">
    <source>
        <dbReference type="Proteomes" id="UP001492541"/>
    </source>
</evidence>
<evidence type="ECO:0000259" key="2">
    <source>
        <dbReference type="Pfam" id="PF07790"/>
    </source>
</evidence>
<dbReference type="InterPro" id="IPR013373">
    <property type="entry name" value="Flagellin/pilin_N_arc"/>
</dbReference>
<keyword evidence="1" id="KW-0472">Membrane</keyword>
<name>A0ABZ3H7Y8_GEOAI</name>
<dbReference type="InterPro" id="IPR012859">
    <property type="entry name" value="Pilin_N_archaeal"/>
</dbReference>
<reference evidence="3 4" key="1">
    <citation type="submission" date="2021-11" db="EMBL/GenBank/DDBJ databases">
        <title>Whole genome of Geoglobus acetivorans.</title>
        <authorList>
            <person name="Liu D."/>
        </authorList>
    </citation>
    <scope>NUCLEOTIDE SEQUENCE [LARGE SCALE GENOMIC DNA]</scope>
    <source>
        <strain evidence="3 4">SBH6</strain>
    </source>
</reference>
<dbReference type="RefSeq" id="WP_203218990.1">
    <property type="nucleotide sequence ID" value="NZ_CP087714.1"/>
</dbReference>
<keyword evidence="1" id="KW-1133">Transmembrane helix</keyword>
<proteinExistence type="predicted"/>
<organism evidence="3 4">
    <name type="scientific">Geoglobus acetivorans</name>
    <dbReference type="NCBI Taxonomy" id="565033"/>
    <lineage>
        <taxon>Archaea</taxon>
        <taxon>Methanobacteriati</taxon>
        <taxon>Methanobacteriota</taxon>
        <taxon>Archaeoglobi</taxon>
        <taxon>Archaeoglobales</taxon>
        <taxon>Archaeoglobaceae</taxon>
        <taxon>Geoglobus</taxon>
    </lineage>
</organism>
<dbReference type="Pfam" id="PF07790">
    <property type="entry name" value="Pilin_N"/>
    <property type="match status" value="1"/>
</dbReference>